<name>A0A0D2F2C2_9EURO</name>
<accession>A0A0D2F2C2</accession>
<sequence>MSSQSPFYETADWPLQPSPRQSSLSSLSPASETASIQFSNFPLPPTPSTSRPPSDKSRLSSVPTDHTIHVPLARPLTISFCKGSKLFKLRYSQIELEKDVAGALKRILLSEPSGMTSVLVHSFPGTRIPIPHLEQPVTSGSSHISRVSFLEEQTVQTASTLFQAQPHYIFDTWEDCINFQEALLGQTVVFTAGIAEAKSKGRGEECISQNLRILRARNGRQVILFFTNSQRKEKKRYITIPRKYLYTCPTTRAILQLLPLPLRLGLSTPVREQAN</sequence>
<evidence type="ECO:0000256" key="1">
    <source>
        <dbReference type="SAM" id="MobiDB-lite"/>
    </source>
</evidence>
<dbReference type="HOGENOM" id="CLU_081029_0_0_1"/>
<feature type="region of interest" description="Disordered" evidence="1">
    <location>
        <begin position="1"/>
        <end position="63"/>
    </location>
</feature>
<dbReference type="Proteomes" id="UP000054342">
    <property type="component" value="Unassembled WGS sequence"/>
</dbReference>
<feature type="compositionally biased region" description="Low complexity" evidence="1">
    <location>
        <begin position="14"/>
        <end position="31"/>
    </location>
</feature>
<evidence type="ECO:0000313" key="3">
    <source>
        <dbReference type="Proteomes" id="UP000054342"/>
    </source>
</evidence>
<dbReference type="RefSeq" id="XP_013322667.1">
    <property type="nucleotide sequence ID" value="XM_013467213.1"/>
</dbReference>
<dbReference type="GeneID" id="25324042"/>
<keyword evidence="3" id="KW-1185">Reference proteome</keyword>
<evidence type="ECO:0000313" key="2">
    <source>
        <dbReference type="EMBL" id="KIW62083.1"/>
    </source>
</evidence>
<protein>
    <submittedName>
        <fullName evidence="2">Uncharacterized protein</fullName>
    </submittedName>
</protein>
<gene>
    <name evidence="2" type="ORF">PV05_02134</name>
</gene>
<reference evidence="2 3" key="1">
    <citation type="submission" date="2015-01" db="EMBL/GenBank/DDBJ databases">
        <title>The Genome Sequence of Exophiala xenobiotica CBS118157.</title>
        <authorList>
            <consortium name="The Broad Institute Genomics Platform"/>
            <person name="Cuomo C."/>
            <person name="de Hoog S."/>
            <person name="Gorbushina A."/>
            <person name="Stielow B."/>
            <person name="Teixiera M."/>
            <person name="Abouelleil A."/>
            <person name="Chapman S.B."/>
            <person name="Priest M."/>
            <person name="Young S.K."/>
            <person name="Wortman J."/>
            <person name="Nusbaum C."/>
            <person name="Birren B."/>
        </authorList>
    </citation>
    <scope>NUCLEOTIDE SEQUENCE [LARGE SCALE GENOMIC DNA]</scope>
    <source>
        <strain evidence="2 3">CBS 118157</strain>
    </source>
</reference>
<proteinExistence type="predicted"/>
<dbReference type="OrthoDB" id="4160190at2759"/>
<dbReference type="AlphaFoldDB" id="A0A0D2F2C2"/>
<organism evidence="2 3">
    <name type="scientific">Exophiala xenobiotica</name>
    <dbReference type="NCBI Taxonomy" id="348802"/>
    <lineage>
        <taxon>Eukaryota</taxon>
        <taxon>Fungi</taxon>
        <taxon>Dikarya</taxon>
        <taxon>Ascomycota</taxon>
        <taxon>Pezizomycotina</taxon>
        <taxon>Eurotiomycetes</taxon>
        <taxon>Chaetothyriomycetidae</taxon>
        <taxon>Chaetothyriales</taxon>
        <taxon>Herpotrichiellaceae</taxon>
        <taxon>Exophiala</taxon>
    </lineage>
</organism>
<dbReference type="EMBL" id="KN847317">
    <property type="protein sequence ID" value="KIW62083.1"/>
    <property type="molecule type" value="Genomic_DNA"/>
</dbReference>